<evidence type="ECO:0000256" key="7">
    <source>
        <dbReference type="RuleBase" id="RU363032"/>
    </source>
</evidence>
<feature type="transmembrane region" description="Helical" evidence="7">
    <location>
        <begin position="29"/>
        <end position="48"/>
    </location>
</feature>
<feature type="transmembrane region" description="Helical" evidence="7">
    <location>
        <begin position="140"/>
        <end position="162"/>
    </location>
</feature>
<dbReference type="PANTHER" id="PTHR30151">
    <property type="entry name" value="ALKANE SULFONATE ABC TRANSPORTER-RELATED, MEMBRANE SUBUNIT"/>
    <property type="match status" value="1"/>
</dbReference>
<dbReference type="CDD" id="cd06261">
    <property type="entry name" value="TM_PBP2"/>
    <property type="match status" value="1"/>
</dbReference>
<evidence type="ECO:0000259" key="8">
    <source>
        <dbReference type="PROSITE" id="PS50928"/>
    </source>
</evidence>
<evidence type="ECO:0000256" key="2">
    <source>
        <dbReference type="ARBA" id="ARBA00022448"/>
    </source>
</evidence>
<evidence type="ECO:0000256" key="4">
    <source>
        <dbReference type="ARBA" id="ARBA00022692"/>
    </source>
</evidence>
<dbReference type="Proteomes" id="UP000580043">
    <property type="component" value="Unassembled WGS sequence"/>
</dbReference>
<feature type="transmembrane region" description="Helical" evidence="7">
    <location>
        <begin position="78"/>
        <end position="100"/>
    </location>
</feature>
<feature type="transmembrane region" description="Helical" evidence="7">
    <location>
        <begin position="112"/>
        <end position="134"/>
    </location>
</feature>
<dbReference type="Gene3D" id="1.10.3720.10">
    <property type="entry name" value="MetI-like"/>
    <property type="match status" value="1"/>
</dbReference>
<dbReference type="GO" id="GO:0055085">
    <property type="term" value="P:transmembrane transport"/>
    <property type="evidence" value="ECO:0007669"/>
    <property type="project" value="InterPro"/>
</dbReference>
<evidence type="ECO:0000256" key="3">
    <source>
        <dbReference type="ARBA" id="ARBA00022475"/>
    </source>
</evidence>
<feature type="domain" description="ABC transmembrane type-1" evidence="8">
    <location>
        <begin position="74"/>
        <end position="254"/>
    </location>
</feature>
<evidence type="ECO:0000313" key="10">
    <source>
        <dbReference type="Proteomes" id="UP000580043"/>
    </source>
</evidence>
<keyword evidence="5 7" id="KW-1133">Transmembrane helix</keyword>
<reference evidence="9 10" key="1">
    <citation type="submission" date="2020-04" db="EMBL/GenBank/DDBJ databases">
        <title>Zoogloea sp. G-4-1-14 isolated from soil.</title>
        <authorList>
            <person name="Dahal R.H."/>
        </authorList>
    </citation>
    <scope>NUCLEOTIDE SEQUENCE [LARGE SCALE GENOMIC DNA]</scope>
    <source>
        <strain evidence="9 10">G-4-1-14</strain>
    </source>
</reference>
<comment type="caution">
    <text evidence="9">The sequence shown here is derived from an EMBL/GenBank/DDBJ whole genome shotgun (WGS) entry which is preliminary data.</text>
</comment>
<evidence type="ECO:0000256" key="6">
    <source>
        <dbReference type="ARBA" id="ARBA00023136"/>
    </source>
</evidence>
<dbReference type="InterPro" id="IPR035906">
    <property type="entry name" value="MetI-like_sf"/>
</dbReference>
<comment type="subcellular location">
    <subcellularLocation>
        <location evidence="1 7">Cell membrane</location>
        <topology evidence="1 7">Multi-pass membrane protein</topology>
    </subcellularLocation>
</comment>
<dbReference type="SUPFAM" id="SSF161098">
    <property type="entry name" value="MetI-like"/>
    <property type="match status" value="1"/>
</dbReference>
<dbReference type="InterPro" id="IPR000515">
    <property type="entry name" value="MetI-like"/>
</dbReference>
<proteinExistence type="inferred from homology"/>
<keyword evidence="10" id="KW-1185">Reference proteome</keyword>
<sequence length="273" mass="29053">MSCANTSAACAPPERTDPMQPNLVKAAPWLVVAAMFLLWELICLGFDIPEFLLPAPSAVWKVGVEQFEPIMMHATQTFLTTLAGFAIAVVVGLLIGMAVGSSPLLYRAMYPLLVGFNSIPKVAFVPVLVVWFGIGTVPAILTAFLISFFPVVVNVATGLATLEPELEDVLRSLGASRLDILGKVGLPRAMPYFFASLKVAITLAFVGSVIAETVASNLGIGYLMMSASSSMNMPLVFAGLIVIGVMGVVMYELFALVEKRMTGWAHRNPNGAA</sequence>
<keyword evidence="3" id="KW-1003">Cell membrane</keyword>
<gene>
    <name evidence="9" type="ORF">HHL15_10590</name>
</gene>
<evidence type="ECO:0000256" key="1">
    <source>
        <dbReference type="ARBA" id="ARBA00004651"/>
    </source>
</evidence>
<evidence type="ECO:0000256" key="5">
    <source>
        <dbReference type="ARBA" id="ARBA00022989"/>
    </source>
</evidence>
<protein>
    <submittedName>
        <fullName evidence="9">ABC transporter permease</fullName>
    </submittedName>
</protein>
<dbReference type="Pfam" id="PF00528">
    <property type="entry name" value="BPD_transp_1"/>
    <property type="match status" value="1"/>
</dbReference>
<organism evidence="9 10">
    <name type="scientific">Zoogloea dura</name>
    <dbReference type="NCBI Taxonomy" id="2728840"/>
    <lineage>
        <taxon>Bacteria</taxon>
        <taxon>Pseudomonadati</taxon>
        <taxon>Pseudomonadota</taxon>
        <taxon>Betaproteobacteria</taxon>
        <taxon>Rhodocyclales</taxon>
        <taxon>Zoogloeaceae</taxon>
        <taxon>Zoogloea</taxon>
    </lineage>
</organism>
<dbReference type="PANTHER" id="PTHR30151:SF0">
    <property type="entry name" value="ABC TRANSPORTER PERMEASE PROTEIN MJ0413-RELATED"/>
    <property type="match status" value="1"/>
</dbReference>
<dbReference type="PROSITE" id="PS50928">
    <property type="entry name" value="ABC_TM1"/>
    <property type="match status" value="1"/>
</dbReference>
<keyword evidence="6 7" id="KW-0472">Membrane</keyword>
<keyword evidence="4 7" id="KW-0812">Transmembrane</keyword>
<feature type="transmembrane region" description="Helical" evidence="7">
    <location>
        <begin position="235"/>
        <end position="257"/>
    </location>
</feature>
<accession>A0A848G4M1</accession>
<dbReference type="AlphaFoldDB" id="A0A848G4M1"/>
<evidence type="ECO:0000313" key="9">
    <source>
        <dbReference type="EMBL" id="NML26189.1"/>
    </source>
</evidence>
<dbReference type="EMBL" id="JABBGA010000007">
    <property type="protein sequence ID" value="NML26189.1"/>
    <property type="molecule type" value="Genomic_DNA"/>
</dbReference>
<feature type="transmembrane region" description="Helical" evidence="7">
    <location>
        <begin position="192"/>
        <end position="215"/>
    </location>
</feature>
<name>A0A848G4M1_9RHOO</name>
<comment type="similarity">
    <text evidence="7">Belongs to the binding-protein-dependent transport system permease family.</text>
</comment>
<keyword evidence="2 7" id="KW-0813">Transport</keyword>
<dbReference type="GO" id="GO:0005886">
    <property type="term" value="C:plasma membrane"/>
    <property type="evidence" value="ECO:0007669"/>
    <property type="project" value="UniProtKB-SubCell"/>
</dbReference>